<keyword evidence="13" id="KW-1185">Reference proteome</keyword>
<keyword evidence="5" id="KW-0677">Repeat</keyword>
<feature type="region of interest" description="Disordered" evidence="10">
    <location>
        <begin position="197"/>
        <end position="216"/>
    </location>
</feature>
<keyword evidence="4" id="KW-0519">Myristate</keyword>
<dbReference type="GO" id="GO:0046872">
    <property type="term" value="F:metal ion binding"/>
    <property type="evidence" value="ECO:0007669"/>
    <property type="project" value="UniProtKB-KW"/>
</dbReference>
<evidence type="ECO:0000256" key="5">
    <source>
        <dbReference type="ARBA" id="ARBA00022737"/>
    </source>
</evidence>
<reference evidence="12 13" key="1">
    <citation type="submission" date="2019-05" db="EMBL/GenBank/DDBJ databases">
        <title>Another draft genome of Portunus trituberculatus and its Hox gene families provides insights of decapod evolution.</title>
        <authorList>
            <person name="Jeong J.-H."/>
            <person name="Song I."/>
            <person name="Kim S."/>
            <person name="Choi T."/>
            <person name="Kim D."/>
            <person name="Ryu S."/>
            <person name="Kim W."/>
        </authorList>
    </citation>
    <scope>NUCLEOTIDE SEQUENCE [LARGE SCALE GENOMIC DNA]</scope>
    <source>
        <tissue evidence="12">Muscle</tissue>
    </source>
</reference>
<dbReference type="PANTHER" id="PTHR12893">
    <property type="entry name" value="GOLGI REASSEMBLY STACKING PROTEIN GRASP"/>
    <property type="match status" value="1"/>
</dbReference>
<keyword evidence="3" id="KW-0597">Phosphoprotein</keyword>
<evidence type="ECO:0000256" key="8">
    <source>
        <dbReference type="ARBA" id="ARBA00023288"/>
    </source>
</evidence>
<comment type="similarity">
    <text evidence="2">Belongs to the GORASP family.</text>
</comment>
<dbReference type="EMBL" id="VSRR010000358">
    <property type="protein sequence ID" value="MPC14525.1"/>
    <property type="molecule type" value="Genomic_DNA"/>
</dbReference>
<keyword evidence="7" id="KW-0472">Membrane</keyword>
<keyword evidence="8" id="KW-0449">Lipoprotein</keyword>
<dbReference type="GO" id="GO:0000139">
    <property type="term" value="C:Golgi membrane"/>
    <property type="evidence" value="ECO:0007669"/>
    <property type="project" value="UniProtKB-SubCell"/>
</dbReference>
<feature type="compositionally biased region" description="Pro residues" evidence="10">
    <location>
        <begin position="329"/>
        <end position="351"/>
    </location>
</feature>
<dbReference type="SUPFAM" id="SSF50156">
    <property type="entry name" value="PDZ domain-like"/>
    <property type="match status" value="1"/>
</dbReference>
<evidence type="ECO:0000256" key="6">
    <source>
        <dbReference type="ARBA" id="ARBA00023034"/>
    </source>
</evidence>
<dbReference type="FunFam" id="2.30.42.10:FF:000026">
    <property type="entry name" value="Golgi reassembly stacking protein 2"/>
    <property type="match status" value="1"/>
</dbReference>
<comment type="subcellular location">
    <subcellularLocation>
        <location evidence="1">Golgi apparatus membrane</location>
    </subcellularLocation>
</comment>
<evidence type="ECO:0000256" key="7">
    <source>
        <dbReference type="ARBA" id="ARBA00023136"/>
    </source>
</evidence>
<evidence type="ECO:0000259" key="11">
    <source>
        <dbReference type="PROSITE" id="PS51865"/>
    </source>
</evidence>
<evidence type="ECO:0000313" key="13">
    <source>
        <dbReference type="Proteomes" id="UP000324222"/>
    </source>
</evidence>
<protein>
    <submittedName>
        <fullName evidence="12">Golgi reassembly-stacking protein 2</fullName>
    </submittedName>
</protein>
<feature type="domain" description="PDZ GRASP-type" evidence="11">
    <location>
        <begin position="4"/>
        <end position="94"/>
    </location>
</feature>
<dbReference type="InterPro" id="IPR007583">
    <property type="entry name" value="GRASP55_65"/>
</dbReference>
<dbReference type="AlphaFoldDB" id="A0A5B7CZR3"/>
<organism evidence="12 13">
    <name type="scientific">Portunus trituberculatus</name>
    <name type="common">Swimming crab</name>
    <name type="synonym">Neptunus trituberculatus</name>
    <dbReference type="NCBI Taxonomy" id="210409"/>
    <lineage>
        <taxon>Eukaryota</taxon>
        <taxon>Metazoa</taxon>
        <taxon>Ecdysozoa</taxon>
        <taxon>Arthropoda</taxon>
        <taxon>Crustacea</taxon>
        <taxon>Multicrustacea</taxon>
        <taxon>Malacostraca</taxon>
        <taxon>Eumalacostraca</taxon>
        <taxon>Eucarida</taxon>
        <taxon>Decapoda</taxon>
        <taxon>Pleocyemata</taxon>
        <taxon>Brachyura</taxon>
        <taxon>Eubrachyura</taxon>
        <taxon>Portunoidea</taxon>
        <taxon>Portunidae</taxon>
        <taxon>Portuninae</taxon>
        <taxon>Portunus</taxon>
    </lineage>
</organism>
<dbReference type="PANTHER" id="PTHR12893:SF0">
    <property type="entry name" value="GRASP65"/>
    <property type="match status" value="1"/>
</dbReference>
<keyword evidence="9" id="KW-0479">Metal-binding</keyword>
<dbReference type="Pfam" id="PF04495">
    <property type="entry name" value="GRASP55_65"/>
    <property type="match status" value="1"/>
</dbReference>
<feature type="binding site" evidence="9">
    <location>
        <position position="92"/>
    </location>
    <ligand>
        <name>Zn(2+)</name>
        <dbReference type="ChEBI" id="CHEBI:29105"/>
    </ligand>
</feature>
<feature type="region of interest" description="Disordered" evidence="10">
    <location>
        <begin position="283"/>
        <end position="302"/>
    </location>
</feature>
<dbReference type="Gene3D" id="2.30.42.10">
    <property type="match status" value="2"/>
</dbReference>
<dbReference type="FunFam" id="2.30.42.10:FF:000056">
    <property type="entry name" value="Golgi reassembly-stacking protein 2 isoform 1"/>
    <property type="match status" value="1"/>
</dbReference>
<gene>
    <name evidence="12" type="primary">GORASP2</name>
    <name evidence="12" type="ORF">E2C01_007294</name>
</gene>
<dbReference type="PROSITE" id="PS51865">
    <property type="entry name" value="PDZ_GRASP"/>
    <property type="match status" value="2"/>
</dbReference>
<dbReference type="OrthoDB" id="3318at2759"/>
<evidence type="ECO:0000256" key="10">
    <source>
        <dbReference type="SAM" id="MobiDB-lite"/>
    </source>
</evidence>
<evidence type="ECO:0000256" key="4">
    <source>
        <dbReference type="ARBA" id="ARBA00022707"/>
    </source>
</evidence>
<dbReference type="GO" id="GO:0007030">
    <property type="term" value="P:Golgi organization"/>
    <property type="evidence" value="ECO:0007669"/>
    <property type="project" value="TreeGrafter"/>
</dbReference>
<keyword evidence="9" id="KW-0862">Zinc</keyword>
<dbReference type="InterPro" id="IPR024958">
    <property type="entry name" value="GRASP_PDZ"/>
</dbReference>
<evidence type="ECO:0000256" key="9">
    <source>
        <dbReference type="PIRSR" id="PIRSR607583-1"/>
    </source>
</evidence>
<evidence type="ECO:0000256" key="1">
    <source>
        <dbReference type="ARBA" id="ARBA00004394"/>
    </source>
</evidence>
<proteinExistence type="inferred from homology"/>
<name>A0A5B7CZR3_PORTR</name>
<feature type="domain" description="PDZ GRASP-type" evidence="11">
    <location>
        <begin position="100"/>
        <end position="188"/>
    </location>
</feature>
<feature type="region of interest" description="Disordered" evidence="10">
    <location>
        <begin position="308"/>
        <end position="365"/>
    </location>
</feature>
<dbReference type="Proteomes" id="UP000324222">
    <property type="component" value="Unassembled WGS sequence"/>
</dbReference>
<comment type="caution">
    <text evidence="12">The sequence shown here is derived from an EMBL/GenBank/DDBJ whole genome shotgun (WGS) entry which is preliminary data.</text>
</comment>
<accession>A0A5B7CZR3</accession>
<evidence type="ECO:0000256" key="2">
    <source>
        <dbReference type="ARBA" id="ARBA00007144"/>
    </source>
</evidence>
<keyword evidence="6" id="KW-0333">Golgi apparatus</keyword>
<sequence>MHYICRKSIKVQENSPGQIAGLEAFFDFIVSIGNTRLDQDNDTLKELLKGSIEKNLKMTVYSSKTQTIRTVDIVPSNLWGGQGLLGVSIRFCSFEGANENVWHILDVEPNSPADIAGLKGFKDYIIGADSVLHESEDLFSLIEAHEGRPLKLYVYNVETDSCREVTVTPDTQWGGSGSLGCGIGYGYLHRIPTQRGEVKTDISKESPSGSSDPEPLLQVATGNDVEALASSVTGINVGESTPVVATAGSTIPPPTAFTTASATATTTATLPVVPSAIPNIPPHTSFTPSSLPPPSEIPASFTTPTTHITTEIPTQTPPQPLVQTAEVPMHPPPPSDVSPLNPGLPPPPLSQPSPLTMGGAPTVPSMPSLPQSLGNPDPSVPMIPLSGAAGMQPSPAVSQYYSSPVVPPPAFTAPPAMPSIPGMPSVPPYHLSHFKTSRAMHNPQRSPSLCSRSGFQDPRHLLRDSIHFDFDFP</sequence>
<evidence type="ECO:0000313" key="12">
    <source>
        <dbReference type="EMBL" id="MPC14525.1"/>
    </source>
</evidence>
<evidence type="ECO:0000256" key="3">
    <source>
        <dbReference type="ARBA" id="ARBA00022553"/>
    </source>
</evidence>
<dbReference type="InterPro" id="IPR036034">
    <property type="entry name" value="PDZ_sf"/>
</dbReference>